<dbReference type="EMBL" id="JAWCUI010000036">
    <property type="protein sequence ID" value="KAL1893771.1"/>
    <property type="molecule type" value="Genomic_DNA"/>
</dbReference>
<feature type="region of interest" description="Disordered" evidence="10">
    <location>
        <begin position="1239"/>
        <end position="1266"/>
    </location>
</feature>
<feature type="compositionally biased region" description="Low complexity" evidence="10">
    <location>
        <begin position="43"/>
        <end position="56"/>
    </location>
</feature>
<evidence type="ECO:0000256" key="10">
    <source>
        <dbReference type="SAM" id="MobiDB-lite"/>
    </source>
</evidence>
<evidence type="ECO:0000256" key="2">
    <source>
        <dbReference type="ARBA" id="ARBA00007813"/>
    </source>
</evidence>
<comment type="subcellular location">
    <subcellularLocation>
        <location evidence="1 9">Nucleus</location>
    </subcellularLocation>
</comment>
<evidence type="ECO:0000256" key="3">
    <source>
        <dbReference type="ARBA" id="ARBA00019619"/>
    </source>
</evidence>
<accession>A0ABR3Z0Q2</accession>
<evidence type="ECO:0000256" key="8">
    <source>
        <dbReference type="ARBA" id="ARBA00032007"/>
    </source>
</evidence>
<comment type="function">
    <text evidence="9">Component of the Mediator complex, a coactivator involved in the regulated transcription of nearly all RNA polymerase II-dependent genes. Mediator functions as a bridge to convey information from gene-specific regulatory proteins to the basal RNA polymerase II transcription machinery. Mediator is recruited to promoters by direct interactions with regulatory proteins and serves as a scaffold for the assembly of a functional preinitiation complex with RNA polymerase II and the general transcription factors.</text>
</comment>
<comment type="subunit">
    <text evidence="9">Component of the Mediator complex.</text>
</comment>
<proteinExistence type="inferred from homology"/>
<dbReference type="Pfam" id="PF26204">
    <property type="entry name" value="Med14_fung"/>
    <property type="match status" value="1"/>
</dbReference>
<dbReference type="PANTHER" id="PTHR12809:SF2">
    <property type="entry name" value="MEDIATOR OF RNA POLYMERASE II TRANSCRIPTION SUBUNIT 14"/>
    <property type="match status" value="1"/>
</dbReference>
<evidence type="ECO:0000256" key="6">
    <source>
        <dbReference type="ARBA" id="ARBA00023163"/>
    </source>
</evidence>
<evidence type="ECO:0000256" key="7">
    <source>
        <dbReference type="ARBA" id="ARBA00023242"/>
    </source>
</evidence>
<dbReference type="Proteomes" id="UP001583186">
    <property type="component" value="Unassembled WGS sequence"/>
</dbReference>
<evidence type="ECO:0000256" key="5">
    <source>
        <dbReference type="ARBA" id="ARBA00023159"/>
    </source>
</evidence>
<evidence type="ECO:0000256" key="1">
    <source>
        <dbReference type="ARBA" id="ARBA00004123"/>
    </source>
</evidence>
<feature type="region of interest" description="Disordered" evidence="10">
    <location>
        <begin position="1118"/>
        <end position="1140"/>
    </location>
</feature>
<comment type="similarity">
    <text evidence="2 9">Belongs to the Mediator complex subunit 14 family.</text>
</comment>
<evidence type="ECO:0000313" key="12">
    <source>
        <dbReference type="EMBL" id="KAL1893771.1"/>
    </source>
</evidence>
<evidence type="ECO:0000256" key="9">
    <source>
        <dbReference type="RuleBase" id="RU365082"/>
    </source>
</evidence>
<evidence type="ECO:0000259" key="11">
    <source>
        <dbReference type="Pfam" id="PF08638"/>
    </source>
</evidence>
<dbReference type="PANTHER" id="PTHR12809">
    <property type="entry name" value="MEDIATOR COMPLEX SUBUNIT"/>
    <property type="match status" value="1"/>
</dbReference>
<comment type="caution">
    <text evidence="12">The sequence shown here is derived from an EMBL/GenBank/DDBJ whole genome shotgun (WGS) entry which is preliminary data.</text>
</comment>
<keyword evidence="6 9" id="KW-0804">Transcription</keyword>
<evidence type="ECO:0000256" key="4">
    <source>
        <dbReference type="ARBA" id="ARBA00023015"/>
    </source>
</evidence>
<protein>
    <recommendedName>
        <fullName evidence="3 9">Mediator of RNA polymerase II transcription subunit 14</fullName>
    </recommendedName>
    <alternativeName>
        <fullName evidence="8 9">Mediator complex subunit 14</fullName>
    </alternativeName>
</protein>
<name>A0ABR3Z0Q2_9PEZI</name>
<evidence type="ECO:0000313" key="13">
    <source>
        <dbReference type="Proteomes" id="UP001583186"/>
    </source>
</evidence>
<dbReference type="InterPro" id="IPR055122">
    <property type="entry name" value="Med14_N"/>
</dbReference>
<feature type="domain" description="Mediator complex subunit MED14 N-terminal" evidence="11">
    <location>
        <begin position="72"/>
        <end position="282"/>
    </location>
</feature>
<feature type="compositionally biased region" description="Low complexity" evidence="10">
    <location>
        <begin position="1124"/>
        <end position="1137"/>
    </location>
</feature>
<dbReference type="InterPro" id="IPR013947">
    <property type="entry name" value="Mediator_Med14"/>
</dbReference>
<reference evidence="12 13" key="1">
    <citation type="journal article" date="2024" name="IMA Fungus">
        <title>IMA Genome - F19 : A genome assembly and annotation guide to empower mycologists, including annotated draft genome sequences of Ceratocystis pirilliformis, Diaporthe australafricana, Fusarium ophioides, Paecilomyces lecythidis, and Sporothrix stenoceras.</title>
        <authorList>
            <person name="Aylward J."/>
            <person name="Wilson A.M."/>
            <person name="Visagie C.M."/>
            <person name="Spraker J."/>
            <person name="Barnes I."/>
            <person name="Buitendag C."/>
            <person name="Ceriani C."/>
            <person name="Del Mar Angel L."/>
            <person name="du Plessis D."/>
            <person name="Fuchs T."/>
            <person name="Gasser K."/>
            <person name="Kramer D."/>
            <person name="Li W."/>
            <person name="Munsamy K."/>
            <person name="Piso A."/>
            <person name="Price J.L."/>
            <person name="Sonnekus B."/>
            <person name="Thomas C."/>
            <person name="van der Nest A."/>
            <person name="van Dijk A."/>
            <person name="van Heerden A."/>
            <person name="van Vuuren N."/>
            <person name="Yilmaz N."/>
            <person name="Duong T.A."/>
            <person name="van der Merwe N.A."/>
            <person name="Wingfield M.J."/>
            <person name="Wingfield B.D."/>
        </authorList>
    </citation>
    <scope>NUCLEOTIDE SEQUENCE [LARGE SCALE GENOMIC DNA]</scope>
    <source>
        <strain evidence="12 13">CMW 5346</strain>
    </source>
</reference>
<sequence>MAAAMENGTLNGGAVHTNHDRDAKPNGVNGDVSGGAGKMVNGDTSAAADTSATRSSRMNDLPDQIQHITTNYVPLGFLLQRLAQKTHNNLQDLIRELARKPVAGGPDGPPALPPGTDDGSLENLEKKKALLYFARNEHANWVKALVITEWSKKASQISKLIDLENHMFEEELVRYEQAVFTMLNLKRNLNAARVPSPDLKTALNVLSRGTAGWMPDLGFITPPPLNAQEQLKKLDDISTLLSLRLNLDDHDTIPYFFRDYSIASGRVTFKVPGEFEVDLTLASDDFTQQLWFLDLRFLFTPAPRDLTPSLRKALEDRVNGVLGLEGLPGCYRMLHEYVLTHKINEMRRQVRDLARGRWIDTVRVEQLNRAIAVQYWTSRHSGGNNSNTTGPTGNNNSEVRSWFIIGVHSGRDAASVDLPEEQITSRLTLRWFRDNKEVKDLGDDQINSILANILTDSEETTTVKSENEADDDSTTPSTTVTLCAETILQRIVALHVEHILTGIHTKLAAKPLFAKRLATMRLRISRTDASQSFLEIQLTNAGDRIWVRIDPVTGLFSLSPQQSRVVTHSEMRINAAAAGGSLSGGSAGTGGDPVEEGFVMLDNVRNLAAQEDLGRRAKSFGWQVVRNAGPGGGHLVKPDELRQVMNMRDSYQVLWLKRPDWAAPQWHVLASLSLSGDRWWLVKLAEQPPATAPTGPGQPPQAATSSARIVMQMLLPMGTSPSDLDDAFFSDLTIYATGVLAQYTDSQELSHRRKAAQATRVMNPYLPSRAKLPAMSIRLSDLLSTGGAAAVANTANSAASSTVNNGSMVPSNTRGSHARRWWASDFLQLLFRGVDMDGDEEGSGSGSAVNDRRRRINVLAEARLTVLDRSKFRLLGNSSRTDQDVAFNSRTGQFCLYLRAAVGESVIDTLVRRLRSIERLVGFLDAIRRESRVVHIQTVTLSRLVFSYSVGPGLPLSNEEKMSLTTEAVAAATAAANSCGRWDVSVDLSSSAQVHLQLERGCPHLRVADFLNNVANDPTTFSAVPFFLTATLSLHRALDRMEDAWEGLQMRNAGMLGIFPRSLDWFVVRFLIPPTPPTAGSAPTPPGSARPRVLVLDLRLKSRRSELLWQIRRLDHNSPESTGAPVPAALANAAPSPGDDDLSKVVKRVFDGSGPGWKGLLTAAVASPYPEKKPEELTSSSTPLGGSGGGNTSKPARNTGSTGIEDCLLQIDEGVRQLLAGSFAAAGNAQQRRAQALAQAQAQAQQQQQQQNNNSSIPQAQTARMG</sequence>
<feature type="region of interest" description="Disordered" evidence="10">
    <location>
        <begin position="100"/>
        <end position="120"/>
    </location>
</feature>
<organism evidence="12 13">
    <name type="scientific">Sporothrix stenoceras</name>
    <dbReference type="NCBI Taxonomy" id="5173"/>
    <lineage>
        <taxon>Eukaryota</taxon>
        <taxon>Fungi</taxon>
        <taxon>Dikarya</taxon>
        <taxon>Ascomycota</taxon>
        <taxon>Pezizomycotina</taxon>
        <taxon>Sordariomycetes</taxon>
        <taxon>Sordariomycetidae</taxon>
        <taxon>Ophiostomatales</taxon>
        <taxon>Ophiostomataceae</taxon>
        <taxon>Sporothrix</taxon>
    </lineage>
</organism>
<keyword evidence="7 9" id="KW-0539">Nucleus</keyword>
<keyword evidence="5 9" id="KW-0010">Activator</keyword>
<keyword evidence="13" id="KW-1185">Reference proteome</keyword>
<keyword evidence="4 9" id="KW-0805">Transcription regulation</keyword>
<feature type="region of interest" description="Disordered" evidence="10">
    <location>
        <begin position="1"/>
        <end position="61"/>
    </location>
</feature>
<gene>
    <name evidence="12" type="primary">RGR1</name>
    <name evidence="12" type="ORF">Sste5346_006274</name>
</gene>
<feature type="region of interest" description="Disordered" evidence="10">
    <location>
        <begin position="1169"/>
        <end position="1201"/>
    </location>
</feature>
<dbReference type="Pfam" id="PF08638">
    <property type="entry name" value="Med14"/>
    <property type="match status" value="1"/>
</dbReference>